<dbReference type="GO" id="GO:0006779">
    <property type="term" value="P:porphyrin-containing compound biosynthetic process"/>
    <property type="evidence" value="ECO:0007669"/>
    <property type="project" value="UniProtKB-KW"/>
</dbReference>
<dbReference type="InterPro" id="IPR016030">
    <property type="entry name" value="CblAdoTrfase-like"/>
</dbReference>
<dbReference type="NCBIfam" id="TIGR00636">
    <property type="entry name" value="PduO_Nterm"/>
    <property type="match status" value="1"/>
</dbReference>
<evidence type="ECO:0000256" key="17">
    <source>
        <dbReference type="RuleBase" id="RU366026"/>
    </source>
</evidence>
<proteinExistence type="inferred from homology"/>
<comment type="pathway">
    <text evidence="2 17">Cofactor biosynthesis; adenosylcobalamin biosynthesis; adenosylcobalamin from cob(II)yrinate a,c-diamide: step 2/7.</text>
</comment>
<reference evidence="19" key="1">
    <citation type="submission" date="2021-03" db="EMBL/GenBank/DDBJ databases">
        <title>Whole genome shotgun sequence of Actinoplanes consettensis NBRC 14913.</title>
        <authorList>
            <person name="Komaki H."/>
            <person name="Tamura T."/>
        </authorList>
    </citation>
    <scope>NUCLEOTIDE SEQUENCE</scope>
    <source>
        <strain evidence="19">NBRC 14913</strain>
    </source>
</reference>
<dbReference type="PANTHER" id="PTHR12213:SF0">
    <property type="entry name" value="CORRINOID ADENOSYLTRANSFERASE MMAB"/>
    <property type="match status" value="1"/>
</dbReference>
<dbReference type="SUPFAM" id="SSF89028">
    <property type="entry name" value="Cobalamin adenosyltransferase-like"/>
    <property type="match status" value="1"/>
</dbReference>
<comment type="caution">
    <text evidence="19">The sequence shown here is derived from an EMBL/GenBank/DDBJ whole genome shotgun (WGS) entry which is preliminary data.</text>
</comment>
<comment type="catalytic activity">
    <reaction evidence="16 17">
        <text>2 cob(II)alamin + reduced [electron-transfer flavoprotein] + 2 ATP = 2 adenosylcob(III)alamin + 2 triphosphate + oxidized [electron-transfer flavoprotein] + 3 H(+)</text>
        <dbReference type="Rhea" id="RHEA:28671"/>
        <dbReference type="Rhea" id="RHEA-COMP:10685"/>
        <dbReference type="Rhea" id="RHEA-COMP:10686"/>
        <dbReference type="ChEBI" id="CHEBI:15378"/>
        <dbReference type="ChEBI" id="CHEBI:16304"/>
        <dbReference type="ChEBI" id="CHEBI:18036"/>
        <dbReference type="ChEBI" id="CHEBI:18408"/>
        <dbReference type="ChEBI" id="CHEBI:30616"/>
        <dbReference type="ChEBI" id="CHEBI:57692"/>
        <dbReference type="ChEBI" id="CHEBI:58307"/>
        <dbReference type="EC" id="2.5.1.17"/>
    </reaction>
</comment>
<keyword evidence="6" id="KW-0963">Cytoplasm</keyword>
<dbReference type="GO" id="GO:0009236">
    <property type="term" value="P:cobalamin biosynthetic process"/>
    <property type="evidence" value="ECO:0007669"/>
    <property type="project" value="UniProtKB-UniRule"/>
</dbReference>
<gene>
    <name evidence="19" type="ORF">Aco04nite_13250</name>
</gene>
<dbReference type="PANTHER" id="PTHR12213">
    <property type="entry name" value="CORRINOID ADENOSYLTRANSFERASE"/>
    <property type="match status" value="1"/>
</dbReference>
<evidence type="ECO:0000256" key="6">
    <source>
        <dbReference type="ARBA" id="ARBA00022490"/>
    </source>
</evidence>
<keyword evidence="20" id="KW-1185">Reference proteome</keyword>
<dbReference type="Gene3D" id="1.20.1200.10">
    <property type="entry name" value="Cobalamin adenosyltransferase-like"/>
    <property type="match status" value="1"/>
</dbReference>
<name>A0A919VK35_9ACTN</name>
<dbReference type="RefSeq" id="WP_212996282.1">
    <property type="nucleotide sequence ID" value="NZ_BAAATW010000001.1"/>
</dbReference>
<evidence type="ECO:0000256" key="11">
    <source>
        <dbReference type="ARBA" id="ARBA00023244"/>
    </source>
</evidence>
<dbReference type="Proteomes" id="UP000680865">
    <property type="component" value="Unassembled WGS sequence"/>
</dbReference>
<evidence type="ECO:0000256" key="4">
    <source>
        <dbReference type="ARBA" id="ARBA00012454"/>
    </source>
</evidence>
<organism evidence="19 20">
    <name type="scientific">Winogradskya consettensis</name>
    <dbReference type="NCBI Taxonomy" id="113560"/>
    <lineage>
        <taxon>Bacteria</taxon>
        <taxon>Bacillati</taxon>
        <taxon>Actinomycetota</taxon>
        <taxon>Actinomycetes</taxon>
        <taxon>Micromonosporales</taxon>
        <taxon>Micromonosporaceae</taxon>
        <taxon>Winogradskya</taxon>
    </lineage>
</organism>
<sequence>MAVHLTRIYTRTGDAGTTRLGNNEVAAKTDPRIVAYADVDECNAALGIALALGNLPPDIRSILTAIQNDLFDVGADLCNPLSDNPAYPPLRIKESYVTRLEGWCDEYNDQLPALDSFVLPGGTPGAALLHVARTVARRAERAAWSLQETDPDRTPTLPAKYLNRLSDLLFILARAANGPKGDVKWIPGGQAS</sequence>
<dbReference type="GO" id="GO:0005737">
    <property type="term" value="C:cytoplasm"/>
    <property type="evidence" value="ECO:0007669"/>
    <property type="project" value="UniProtKB-SubCell"/>
</dbReference>
<evidence type="ECO:0000256" key="8">
    <source>
        <dbReference type="ARBA" id="ARBA00022679"/>
    </source>
</evidence>
<keyword evidence="9 17" id="KW-0547">Nucleotide-binding</keyword>
<evidence type="ECO:0000313" key="20">
    <source>
        <dbReference type="Proteomes" id="UP000680865"/>
    </source>
</evidence>
<dbReference type="EMBL" id="BOQP01000006">
    <property type="protein sequence ID" value="GIM68999.1"/>
    <property type="molecule type" value="Genomic_DNA"/>
</dbReference>
<comment type="similarity">
    <text evidence="3 17">Belongs to the Cob(I)alamin adenosyltransferase family.</text>
</comment>
<evidence type="ECO:0000259" key="18">
    <source>
        <dbReference type="Pfam" id="PF01923"/>
    </source>
</evidence>
<evidence type="ECO:0000256" key="3">
    <source>
        <dbReference type="ARBA" id="ARBA00007487"/>
    </source>
</evidence>
<dbReference type="Pfam" id="PF01923">
    <property type="entry name" value="Cob_adeno_trans"/>
    <property type="match status" value="1"/>
</dbReference>
<evidence type="ECO:0000256" key="14">
    <source>
        <dbReference type="ARBA" id="ARBA00033354"/>
    </source>
</evidence>
<keyword evidence="11" id="KW-0627">Porphyrin biosynthesis</keyword>
<dbReference type="InterPro" id="IPR036451">
    <property type="entry name" value="CblAdoTrfase-like_sf"/>
</dbReference>
<evidence type="ECO:0000256" key="10">
    <source>
        <dbReference type="ARBA" id="ARBA00022840"/>
    </source>
</evidence>
<protein>
    <recommendedName>
        <fullName evidence="5 17">Corrinoid adenosyltransferase</fullName>
        <ecNumber evidence="4 17">2.5.1.17</ecNumber>
    </recommendedName>
    <alternativeName>
        <fullName evidence="12 17">Cob(II)alamin adenosyltransferase</fullName>
    </alternativeName>
    <alternativeName>
        <fullName evidence="14 17">Cob(II)yrinic acid a,c-diamide adenosyltransferase</fullName>
    </alternativeName>
    <alternativeName>
        <fullName evidence="13 17">Cobinamide/cobalamin adenosyltransferase</fullName>
    </alternativeName>
</protein>
<dbReference type="EC" id="2.5.1.17" evidence="4 17"/>
<evidence type="ECO:0000256" key="5">
    <source>
        <dbReference type="ARBA" id="ARBA00020963"/>
    </source>
</evidence>
<accession>A0A919VK35</accession>
<evidence type="ECO:0000256" key="7">
    <source>
        <dbReference type="ARBA" id="ARBA00022573"/>
    </source>
</evidence>
<evidence type="ECO:0000256" key="15">
    <source>
        <dbReference type="ARBA" id="ARBA00048555"/>
    </source>
</evidence>
<dbReference type="FunFam" id="1.20.1200.10:FF:000003">
    <property type="entry name" value="ATP:cob(I)alamin adenosyltransferase"/>
    <property type="match status" value="1"/>
</dbReference>
<comment type="catalytic activity">
    <reaction evidence="15 17">
        <text>2 cob(II)yrinate a,c diamide + reduced [electron-transfer flavoprotein] + 2 ATP = 2 adenosylcob(III)yrinate a,c-diamide + 2 triphosphate + oxidized [electron-transfer flavoprotein] + 3 H(+)</text>
        <dbReference type="Rhea" id="RHEA:11528"/>
        <dbReference type="Rhea" id="RHEA-COMP:10685"/>
        <dbReference type="Rhea" id="RHEA-COMP:10686"/>
        <dbReference type="ChEBI" id="CHEBI:15378"/>
        <dbReference type="ChEBI" id="CHEBI:18036"/>
        <dbReference type="ChEBI" id="CHEBI:30616"/>
        <dbReference type="ChEBI" id="CHEBI:57692"/>
        <dbReference type="ChEBI" id="CHEBI:58307"/>
        <dbReference type="ChEBI" id="CHEBI:58503"/>
        <dbReference type="ChEBI" id="CHEBI:58537"/>
        <dbReference type="EC" id="2.5.1.17"/>
    </reaction>
</comment>
<dbReference type="GO" id="GO:0008817">
    <property type="term" value="F:corrinoid adenosyltransferase activity"/>
    <property type="evidence" value="ECO:0007669"/>
    <property type="project" value="UniProtKB-UniRule"/>
</dbReference>
<keyword evidence="8 17" id="KW-0808">Transferase</keyword>
<evidence type="ECO:0000313" key="19">
    <source>
        <dbReference type="EMBL" id="GIM68999.1"/>
    </source>
</evidence>
<dbReference type="GO" id="GO:0005524">
    <property type="term" value="F:ATP binding"/>
    <property type="evidence" value="ECO:0007669"/>
    <property type="project" value="UniProtKB-UniRule"/>
</dbReference>
<evidence type="ECO:0000256" key="9">
    <source>
        <dbReference type="ARBA" id="ARBA00022741"/>
    </source>
</evidence>
<dbReference type="InterPro" id="IPR029499">
    <property type="entry name" value="PduO-typ"/>
</dbReference>
<evidence type="ECO:0000256" key="1">
    <source>
        <dbReference type="ARBA" id="ARBA00004496"/>
    </source>
</evidence>
<evidence type="ECO:0000256" key="12">
    <source>
        <dbReference type="ARBA" id="ARBA00031529"/>
    </source>
</evidence>
<comment type="subcellular location">
    <subcellularLocation>
        <location evidence="1">Cytoplasm</location>
    </subcellularLocation>
</comment>
<evidence type="ECO:0000256" key="13">
    <source>
        <dbReference type="ARBA" id="ARBA00033334"/>
    </source>
</evidence>
<keyword evidence="10 17" id="KW-0067">ATP-binding</keyword>
<dbReference type="AlphaFoldDB" id="A0A919VK35"/>
<feature type="domain" description="Cobalamin adenosyltransferase-like" evidence="18">
    <location>
        <begin position="8"/>
        <end position="175"/>
    </location>
</feature>
<evidence type="ECO:0000256" key="2">
    <source>
        <dbReference type="ARBA" id="ARBA00005121"/>
    </source>
</evidence>
<keyword evidence="7 17" id="KW-0169">Cobalamin biosynthesis</keyword>
<evidence type="ECO:0000256" key="16">
    <source>
        <dbReference type="ARBA" id="ARBA00048692"/>
    </source>
</evidence>